<dbReference type="PANTHER" id="PTHR42760">
    <property type="entry name" value="SHORT-CHAIN DEHYDROGENASES/REDUCTASES FAMILY MEMBER"/>
    <property type="match status" value="1"/>
</dbReference>
<dbReference type="PROSITE" id="PS00061">
    <property type="entry name" value="ADH_SHORT"/>
    <property type="match status" value="1"/>
</dbReference>
<dbReference type="AlphaFoldDB" id="A0A918P9I6"/>
<dbReference type="InterPro" id="IPR002347">
    <property type="entry name" value="SDR_fam"/>
</dbReference>
<comment type="caution">
    <text evidence="2">The sequence shown here is derived from an EMBL/GenBank/DDBJ whole genome shotgun (WGS) entry which is preliminary data.</text>
</comment>
<evidence type="ECO:0000313" key="3">
    <source>
        <dbReference type="Proteomes" id="UP000648075"/>
    </source>
</evidence>
<dbReference type="EMBL" id="BMZA01000001">
    <property type="protein sequence ID" value="GGY91973.1"/>
    <property type="molecule type" value="Genomic_DNA"/>
</dbReference>
<reference evidence="2" key="2">
    <citation type="submission" date="2020-09" db="EMBL/GenBank/DDBJ databases">
        <authorList>
            <person name="Sun Q."/>
            <person name="Kim S."/>
        </authorList>
    </citation>
    <scope>NUCLEOTIDE SEQUENCE</scope>
    <source>
        <strain evidence="2">KCTC 32255</strain>
    </source>
</reference>
<comment type="similarity">
    <text evidence="1">Belongs to the short-chain dehydrogenases/reductases (SDR) family.</text>
</comment>
<dbReference type="GO" id="GO:0016616">
    <property type="term" value="F:oxidoreductase activity, acting on the CH-OH group of donors, NAD or NADP as acceptor"/>
    <property type="evidence" value="ECO:0007669"/>
    <property type="project" value="TreeGrafter"/>
</dbReference>
<dbReference type="SUPFAM" id="SSF51735">
    <property type="entry name" value="NAD(P)-binding Rossmann-fold domains"/>
    <property type="match status" value="1"/>
</dbReference>
<dbReference type="NCBIfam" id="NF005559">
    <property type="entry name" value="PRK07231.1"/>
    <property type="match status" value="1"/>
</dbReference>
<keyword evidence="3" id="KW-1185">Reference proteome</keyword>
<gene>
    <name evidence="2" type="primary">fabG</name>
    <name evidence="2" type="ORF">GCM10011614_03350</name>
</gene>
<accession>A0A918P9I6</accession>
<name>A0A918P9I6_9SPHN</name>
<protein>
    <submittedName>
        <fullName evidence="2">NAD(P)-dependent dehydrogenase</fullName>
    </submittedName>
</protein>
<evidence type="ECO:0000256" key="1">
    <source>
        <dbReference type="ARBA" id="ARBA00006484"/>
    </source>
</evidence>
<proteinExistence type="inferred from homology"/>
<dbReference type="InterPro" id="IPR036291">
    <property type="entry name" value="NAD(P)-bd_dom_sf"/>
</dbReference>
<dbReference type="PRINTS" id="PR00081">
    <property type="entry name" value="GDHRDH"/>
</dbReference>
<dbReference type="PRINTS" id="PR00080">
    <property type="entry name" value="SDRFAMILY"/>
</dbReference>
<dbReference type="InterPro" id="IPR020904">
    <property type="entry name" value="Sc_DH/Rdtase_CS"/>
</dbReference>
<dbReference type="NCBIfam" id="NF009466">
    <property type="entry name" value="PRK12826.1-2"/>
    <property type="match status" value="1"/>
</dbReference>
<evidence type="ECO:0000313" key="2">
    <source>
        <dbReference type="EMBL" id="GGY91973.1"/>
    </source>
</evidence>
<dbReference type="Proteomes" id="UP000648075">
    <property type="component" value="Unassembled WGS sequence"/>
</dbReference>
<dbReference type="Pfam" id="PF13561">
    <property type="entry name" value="adh_short_C2"/>
    <property type="match status" value="1"/>
</dbReference>
<dbReference type="Gene3D" id="3.40.50.720">
    <property type="entry name" value="NAD(P)-binding Rossmann-like Domain"/>
    <property type="match status" value="1"/>
</dbReference>
<reference evidence="2" key="1">
    <citation type="journal article" date="2014" name="Int. J. Syst. Evol. Microbiol.">
        <title>Complete genome sequence of Corynebacterium casei LMG S-19264T (=DSM 44701T), isolated from a smear-ripened cheese.</title>
        <authorList>
            <consortium name="US DOE Joint Genome Institute (JGI-PGF)"/>
            <person name="Walter F."/>
            <person name="Albersmeier A."/>
            <person name="Kalinowski J."/>
            <person name="Ruckert C."/>
        </authorList>
    </citation>
    <scope>NUCLEOTIDE SEQUENCE</scope>
    <source>
        <strain evidence="2">KCTC 32255</strain>
    </source>
</reference>
<sequence>MHGSGAMRLKYKVALVTGAGRGLGHAIAGQFAREGAHVFCCDVDESAAWACAEQILAEGGSAAAIAIDVADRAAIPAMAAQALAEQGQVDIVCNNAGVLDDFRPAADTDDALWDRVLAINLTAPFLISRAFIPSMLENGGGTFVNLASMAGLIAQAGGTAYTVSKHGVIGLTRQISADYGQRGIRANAICPGSIDTAMSRDFLKDAPEVQAIVDSVPAGRMGRPEEIAELATYLASDSSGFIHGAAMVIDGGWTIR</sequence>
<organism evidence="2 3">
    <name type="scientific">Novosphingobium colocasiae</name>
    <dbReference type="NCBI Taxonomy" id="1256513"/>
    <lineage>
        <taxon>Bacteria</taxon>
        <taxon>Pseudomonadati</taxon>
        <taxon>Pseudomonadota</taxon>
        <taxon>Alphaproteobacteria</taxon>
        <taxon>Sphingomonadales</taxon>
        <taxon>Sphingomonadaceae</taxon>
        <taxon>Novosphingobium</taxon>
    </lineage>
</organism>
<dbReference type="FunFam" id="3.40.50.720:FF:000084">
    <property type="entry name" value="Short-chain dehydrogenase reductase"/>
    <property type="match status" value="1"/>
</dbReference>